<sequence>MKNRVKILREGKNMTQNQLAEKSGLSLRTVQRIEAGSILKGFSLKTIAEALEVHPGDLMETPEEPADISRAKLINLSALLGLIIPYGGIIVPAVLTYKTKDSKNKELGKSIICVQIIIAVILSVAMIASPFIQKALSLKFPLFIVLLIFILCVKLYVIIRNGISLNTKSDLAIKLKTSFL</sequence>
<evidence type="ECO:0000256" key="4">
    <source>
        <dbReference type="ARBA" id="ARBA00023136"/>
    </source>
</evidence>
<dbReference type="Pfam" id="PF01381">
    <property type="entry name" value="HTH_3"/>
    <property type="match status" value="1"/>
</dbReference>
<evidence type="ECO:0000256" key="3">
    <source>
        <dbReference type="ARBA" id="ARBA00022989"/>
    </source>
</evidence>
<evidence type="ECO:0000256" key="5">
    <source>
        <dbReference type="SAM" id="Phobius"/>
    </source>
</evidence>
<dbReference type="OrthoDB" id="1357763at2"/>
<dbReference type="STRING" id="238.BBD35_11475"/>
<keyword evidence="3 5" id="KW-1133">Transmembrane helix</keyword>
<organism evidence="7 8">
    <name type="scientific">Elizabethkingia meningoseptica</name>
    <name type="common">Chryseobacterium meningosepticum</name>
    <dbReference type="NCBI Taxonomy" id="238"/>
    <lineage>
        <taxon>Bacteria</taxon>
        <taxon>Pseudomonadati</taxon>
        <taxon>Bacteroidota</taxon>
        <taxon>Flavobacteriia</taxon>
        <taxon>Flavobacteriales</taxon>
        <taxon>Weeksellaceae</taxon>
        <taxon>Elizabethkingia</taxon>
    </lineage>
</organism>
<dbReference type="EMBL" id="MPOG01000014">
    <property type="protein sequence ID" value="OOH94114.1"/>
    <property type="molecule type" value="Genomic_DNA"/>
</dbReference>
<dbReference type="Pfam" id="PF09685">
    <property type="entry name" value="MamF_MmsF"/>
    <property type="match status" value="1"/>
</dbReference>
<evidence type="ECO:0000313" key="8">
    <source>
        <dbReference type="Proteomes" id="UP000188947"/>
    </source>
</evidence>
<evidence type="ECO:0000256" key="2">
    <source>
        <dbReference type="ARBA" id="ARBA00022692"/>
    </source>
</evidence>
<keyword evidence="8" id="KW-1185">Reference proteome</keyword>
<feature type="domain" description="HTH cro/C1-type" evidence="6">
    <location>
        <begin position="5"/>
        <end position="58"/>
    </location>
</feature>
<dbReference type="Gene3D" id="1.10.260.40">
    <property type="entry name" value="lambda repressor-like DNA-binding domains"/>
    <property type="match status" value="1"/>
</dbReference>
<dbReference type="InterPro" id="IPR010982">
    <property type="entry name" value="Lambda_DNA-bd_dom_sf"/>
</dbReference>
<comment type="subcellular location">
    <subcellularLocation>
        <location evidence="1">Membrane</location>
        <topology evidence="1">Multi-pass membrane protein</topology>
    </subcellularLocation>
</comment>
<feature type="transmembrane region" description="Helical" evidence="5">
    <location>
        <begin position="107"/>
        <end position="128"/>
    </location>
</feature>
<feature type="transmembrane region" description="Helical" evidence="5">
    <location>
        <begin position="73"/>
        <end position="95"/>
    </location>
</feature>
<dbReference type="SUPFAM" id="SSF47413">
    <property type="entry name" value="lambda repressor-like DNA-binding domains"/>
    <property type="match status" value="1"/>
</dbReference>
<protein>
    <submittedName>
        <fullName evidence="7">XRE family transcriptional regulator</fullName>
    </submittedName>
</protein>
<dbReference type="SMART" id="SM00530">
    <property type="entry name" value="HTH_XRE"/>
    <property type="match status" value="1"/>
</dbReference>
<proteinExistence type="predicted"/>
<comment type="caution">
    <text evidence="7">The sequence shown here is derived from an EMBL/GenBank/DDBJ whole genome shotgun (WGS) entry which is preliminary data.</text>
</comment>
<dbReference type="InterPro" id="IPR019109">
    <property type="entry name" value="MamF_MmsF"/>
</dbReference>
<reference evidence="7 8" key="1">
    <citation type="submission" date="2016-11" db="EMBL/GenBank/DDBJ databases">
        <title>Genome sequence and comparative genomic analysis of clinical strain Elizabethkingia meningoseptica 61421 PRCM.</title>
        <authorList>
            <person name="Wang M."/>
            <person name="Hu S."/>
            <person name="Cao L."/>
            <person name="Jiang T."/>
            <person name="Zhou Y."/>
            <person name="Ming D."/>
        </authorList>
    </citation>
    <scope>NUCLEOTIDE SEQUENCE [LARGE SCALE GENOMIC DNA]</scope>
    <source>
        <strain evidence="7 8">61421 PRCM</strain>
    </source>
</reference>
<dbReference type="RefSeq" id="WP_070904451.1">
    <property type="nucleotide sequence ID" value="NZ_CP016378.1"/>
</dbReference>
<gene>
    <name evidence="7" type="ORF">BMF97_12155</name>
</gene>
<keyword evidence="4 5" id="KW-0472">Membrane</keyword>
<dbReference type="AlphaFoldDB" id="A0A1T3I1D8"/>
<evidence type="ECO:0000256" key="1">
    <source>
        <dbReference type="ARBA" id="ARBA00004141"/>
    </source>
</evidence>
<dbReference type="CDD" id="cd00093">
    <property type="entry name" value="HTH_XRE"/>
    <property type="match status" value="1"/>
</dbReference>
<keyword evidence="2 5" id="KW-0812">Transmembrane</keyword>
<feature type="transmembrane region" description="Helical" evidence="5">
    <location>
        <begin position="140"/>
        <end position="159"/>
    </location>
</feature>
<dbReference type="Proteomes" id="UP000188947">
    <property type="component" value="Unassembled WGS sequence"/>
</dbReference>
<dbReference type="GO" id="GO:0003677">
    <property type="term" value="F:DNA binding"/>
    <property type="evidence" value="ECO:0007669"/>
    <property type="project" value="InterPro"/>
</dbReference>
<dbReference type="eggNOG" id="COG1396">
    <property type="taxonomic scope" value="Bacteria"/>
</dbReference>
<dbReference type="InterPro" id="IPR001387">
    <property type="entry name" value="Cro/C1-type_HTH"/>
</dbReference>
<evidence type="ECO:0000313" key="7">
    <source>
        <dbReference type="EMBL" id="OOH94114.1"/>
    </source>
</evidence>
<accession>A0A1T3I1D8</accession>
<name>A0A1T3I1D8_ELIME</name>
<dbReference type="PROSITE" id="PS50943">
    <property type="entry name" value="HTH_CROC1"/>
    <property type="match status" value="1"/>
</dbReference>
<evidence type="ECO:0000259" key="6">
    <source>
        <dbReference type="PROSITE" id="PS50943"/>
    </source>
</evidence>